<reference evidence="1 2" key="1">
    <citation type="journal article" date="2014" name="Genome Biol. Evol.">
        <title>The genome of the myxosporean Thelohanellus kitauei shows adaptations to nutrient acquisition within its fish host.</title>
        <authorList>
            <person name="Yang Y."/>
            <person name="Xiong J."/>
            <person name="Zhou Z."/>
            <person name="Huo F."/>
            <person name="Miao W."/>
            <person name="Ran C."/>
            <person name="Liu Y."/>
            <person name="Zhang J."/>
            <person name="Feng J."/>
            <person name="Wang M."/>
            <person name="Wang M."/>
            <person name="Wang L."/>
            <person name="Yao B."/>
        </authorList>
    </citation>
    <scope>NUCLEOTIDE SEQUENCE [LARGE SCALE GENOMIC DNA]</scope>
    <source>
        <strain evidence="1">Wuqing</strain>
    </source>
</reference>
<protein>
    <submittedName>
        <fullName evidence="1">Uncharacterized protein</fullName>
    </submittedName>
</protein>
<organism evidence="1 2">
    <name type="scientific">Thelohanellus kitauei</name>
    <name type="common">Myxosporean</name>
    <dbReference type="NCBI Taxonomy" id="669202"/>
    <lineage>
        <taxon>Eukaryota</taxon>
        <taxon>Metazoa</taxon>
        <taxon>Cnidaria</taxon>
        <taxon>Myxozoa</taxon>
        <taxon>Myxosporea</taxon>
        <taxon>Bivalvulida</taxon>
        <taxon>Platysporina</taxon>
        <taxon>Myxobolidae</taxon>
        <taxon>Thelohanellus</taxon>
    </lineage>
</organism>
<dbReference type="EMBL" id="JWZT01005159">
    <property type="protein sequence ID" value="KII61982.1"/>
    <property type="molecule type" value="Genomic_DNA"/>
</dbReference>
<evidence type="ECO:0000313" key="2">
    <source>
        <dbReference type="Proteomes" id="UP000031668"/>
    </source>
</evidence>
<comment type="caution">
    <text evidence="1">The sequence shown here is derived from an EMBL/GenBank/DDBJ whole genome shotgun (WGS) entry which is preliminary data.</text>
</comment>
<gene>
    <name evidence="1" type="ORF">RF11_11821</name>
</gene>
<evidence type="ECO:0000313" key="1">
    <source>
        <dbReference type="EMBL" id="KII61982.1"/>
    </source>
</evidence>
<dbReference type="AlphaFoldDB" id="A0A0C2IYS8"/>
<dbReference type="Proteomes" id="UP000031668">
    <property type="component" value="Unassembled WGS sequence"/>
</dbReference>
<accession>A0A0C2IYS8</accession>
<proteinExistence type="predicted"/>
<keyword evidence="2" id="KW-1185">Reference proteome</keyword>
<sequence length="139" mass="16059">MNCPHLVEQMVQNHLDPAPVPDLLYLRCPQETLEYASSINFQSNSKAGHHRRQGIHQTGYLSLSTPQRLPSAAPTLDRLRCEQALILQEDGMDLTLGFWVGSKPYPTQMFYHERTIVTSPFYPCFQNNHLQKQSIYMKR</sequence>
<name>A0A0C2IYS8_THEKT</name>